<feature type="region of interest" description="Disordered" evidence="1">
    <location>
        <begin position="57"/>
        <end position="383"/>
    </location>
</feature>
<feature type="compositionally biased region" description="Low complexity" evidence="1">
    <location>
        <begin position="120"/>
        <end position="135"/>
    </location>
</feature>
<evidence type="ECO:0008006" key="4">
    <source>
        <dbReference type="Google" id="ProtNLM"/>
    </source>
</evidence>
<feature type="compositionally biased region" description="Polar residues" evidence="1">
    <location>
        <begin position="271"/>
        <end position="282"/>
    </location>
</feature>
<feature type="compositionally biased region" description="Low complexity" evidence="1">
    <location>
        <begin position="163"/>
        <end position="202"/>
    </location>
</feature>
<evidence type="ECO:0000313" key="2">
    <source>
        <dbReference type="EMBL" id="MFC3230314.1"/>
    </source>
</evidence>
<evidence type="ECO:0000256" key="1">
    <source>
        <dbReference type="SAM" id="MobiDB-lite"/>
    </source>
</evidence>
<evidence type="ECO:0000313" key="3">
    <source>
        <dbReference type="Proteomes" id="UP001595528"/>
    </source>
</evidence>
<proteinExistence type="predicted"/>
<dbReference type="SUPFAM" id="SSF74653">
    <property type="entry name" value="TolA/TonB C-terminal domain"/>
    <property type="match status" value="1"/>
</dbReference>
<feature type="compositionally biased region" description="Basic and acidic residues" evidence="1">
    <location>
        <begin position="255"/>
        <end position="268"/>
    </location>
</feature>
<dbReference type="EMBL" id="JBHRTR010000037">
    <property type="protein sequence ID" value="MFC3230314.1"/>
    <property type="molecule type" value="Genomic_DNA"/>
</dbReference>
<organism evidence="2 3">
    <name type="scientific">Marinibaculum pumilum</name>
    <dbReference type="NCBI Taxonomy" id="1766165"/>
    <lineage>
        <taxon>Bacteria</taxon>
        <taxon>Pseudomonadati</taxon>
        <taxon>Pseudomonadota</taxon>
        <taxon>Alphaproteobacteria</taxon>
        <taxon>Rhodospirillales</taxon>
        <taxon>Rhodospirillaceae</taxon>
        <taxon>Marinibaculum</taxon>
    </lineage>
</organism>
<gene>
    <name evidence="2" type="ORF">ACFOGJ_23895</name>
</gene>
<dbReference type="Gene3D" id="3.30.1150.10">
    <property type="match status" value="1"/>
</dbReference>
<feature type="compositionally biased region" description="Basic and acidic residues" evidence="1">
    <location>
        <begin position="219"/>
        <end position="230"/>
    </location>
</feature>
<comment type="caution">
    <text evidence="2">The sequence shown here is derived from an EMBL/GenBank/DDBJ whole genome shotgun (WGS) entry which is preliminary data.</text>
</comment>
<feature type="compositionally biased region" description="Low complexity" evidence="1">
    <location>
        <begin position="66"/>
        <end position="86"/>
    </location>
</feature>
<accession>A0ABV7L6X1</accession>
<dbReference type="Proteomes" id="UP001595528">
    <property type="component" value="Unassembled WGS sequence"/>
</dbReference>
<feature type="compositionally biased region" description="Basic and acidic residues" evidence="1">
    <location>
        <begin position="319"/>
        <end position="338"/>
    </location>
</feature>
<dbReference type="RefSeq" id="WP_379905367.1">
    <property type="nucleotide sequence ID" value="NZ_JBHRTR010000037.1"/>
</dbReference>
<reference evidence="3" key="1">
    <citation type="journal article" date="2019" name="Int. J. Syst. Evol. Microbiol.">
        <title>The Global Catalogue of Microorganisms (GCM) 10K type strain sequencing project: providing services to taxonomists for standard genome sequencing and annotation.</title>
        <authorList>
            <consortium name="The Broad Institute Genomics Platform"/>
            <consortium name="The Broad Institute Genome Sequencing Center for Infectious Disease"/>
            <person name="Wu L."/>
            <person name="Ma J."/>
        </authorList>
    </citation>
    <scope>NUCLEOTIDE SEQUENCE [LARGE SCALE GENOMIC DNA]</scope>
    <source>
        <strain evidence="3">KCTC 42964</strain>
    </source>
</reference>
<name>A0ABV7L6X1_9PROT</name>
<feature type="compositionally biased region" description="Basic and acidic residues" evidence="1">
    <location>
        <begin position="345"/>
        <end position="375"/>
    </location>
</feature>
<sequence length="485" mass="52526">MRIRAYILSVLLHVAVLVLTVTGLSLWPDETPPPEQTFTVEFGPVAELEQVAEVQAPLPEKDVPIPKAKPSQVVAAAPSAPVVDKVTASPETRQADAAPAPSVPQPTVDAQRVPEPPRPQAVEAARAAAREVPQPSAVSEKVETPRISTAPDPAKVDARQAETAEAEPAQGGAPAEEAAPKAADVPEAAVASASRAAPAQSSKADKADSEQVAALQPVEKPEEREAERQEAVQAPEPPAPQPVTSRETNEAVAPEPDRKVEDAKETAEPVRQTTPAKPQTVQKPEKVETAEPDTALSEAVPRPKSRPKRLEVATAPQETRPEPPKTEDKAPPKDKLNLDRLSALLDKRLDDNPNVRRDEENAAPRRSDTIVRQTRDTALSSQPLSSSELSAIRAQFERCWNPPTGARNARNLVVVVRIWLRQDGSLLREPEVTNRGDPGDQFWRVAAESAVRAVRKCEPVMGLDPGKYDRWREIELTFNPRDMLG</sequence>
<keyword evidence="3" id="KW-1185">Reference proteome</keyword>
<protein>
    <recommendedName>
        <fullName evidence="4">Cell division and transport-associated protein TolA</fullName>
    </recommendedName>
</protein>